<dbReference type="EMBL" id="NEDP02005419">
    <property type="protein sequence ID" value="OWF41159.1"/>
    <property type="molecule type" value="Genomic_DNA"/>
</dbReference>
<evidence type="ECO:0000313" key="3">
    <source>
        <dbReference type="Proteomes" id="UP000242188"/>
    </source>
</evidence>
<gene>
    <name evidence="2" type="ORF">KP79_PYT20627</name>
</gene>
<keyword evidence="3" id="KW-1185">Reference proteome</keyword>
<organism evidence="2 3">
    <name type="scientific">Mizuhopecten yessoensis</name>
    <name type="common">Japanese scallop</name>
    <name type="synonym">Patinopecten yessoensis</name>
    <dbReference type="NCBI Taxonomy" id="6573"/>
    <lineage>
        <taxon>Eukaryota</taxon>
        <taxon>Metazoa</taxon>
        <taxon>Spiralia</taxon>
        <taxon>Lophotrochozoa</taxon>
        <taxon>Mollusca</taxon>
        <taxon>Bivalvia</taxon>
        <taxon>Autobranchia</taxon>
        <taxon>Pteriomorphia</taxon>
        <taxon>Pectinida</taxon>
        <taxon>Pectinoidea</taxon>
        <taxon>Pectinidae</taxon>
        <taxon>Mizuhopecten</taxon>
    </lineage>
</organism>
<keyword evidence="1" id="KW-0472">Membrane</keyword>
<sequence length="76" mass="8082">MQVRSAMETIKAELKVNTTSLSSSIRTRICASDDRPSSATIGWVGAVLLGLVFGTLVLTDAVNVITFIVSRVSKQA</sequence>
<feature type="transmembrane region" description="Helical" evidence="1">
    <location>
        <begin position="41"/>
        <end position="69"/>
    </location>
</feature>
<evidence type="ECO:0000256" key="1">
    <source>
        <dbReference type="SAM" id="Phobius"/>
    </source>
</evidence>
<name>A0A210PXG9_MIZYE</name>
<reference evidence="2 3" key="1">
    <citation type="journal article" date="2017" name="Nat. Ecol. Evol.">
        <title>Scallop genome provides insights into evolution of bilaterian karyotype and development.</title>
        <authorList>
            <person name="Wang S."/>
            <person name="Zhang J."/>
            <person name="Jiao W."/>
            <person name="Li J."/>
            <person name="Xun X."/>
            <person name="Sun Y."/>
            <person name="Guo X."/>
            <person name="Huan P."/>
            <person name="Dong B."/>
            <person name="Zhang L."/>
            <person name="Hu X."/>
            <person name="Sun X."/>
            <person name="Wang J."/>
            <person name="Zhao C."/>
            <person name="Wang Y."/>
            <person name="Wang D."/>
            <person name="Huang X."/>
            <person name="Wang R."/>
            <person name="Lv J."/>
            <person name="Li Y."/>
            <person name="Zhang Z."/>
            <person name="Liu B."/>
            <person name="Lu W."/>
            <person name="Hui Y."/>
            <person name="Liang J."/>
            <person name="Zhou Z."/>
            <person name="Hou R."/>
            <person name="Li X."/>
            <person name="Liu Y."/>
            <person name="Li H."/>
            <person name="Ning X."/>
            <person name="Lin Y."/>
            <person name="Zhao L."/>
            <person name="Xing Q."/>
            <person name="Dou J."/>
            <person name="Li Y."/>
            <person name="Mao J."/>
            <person name="Guo H."/>
            <person name="Dou H."/>
            <person name="Li T."/>
            <person name="Mu C."/>
            <person name="Jiang W."/>
            <person name="Fu Q."/>
            <person name="Fu X."/>
            <person name="Miao Y."/>
            <person name="Liu J."/>
            <person name="Yu Q."/>
            <person name="Li R."/>
            <person name="Liao H."/>
            <person name="Li X."/>
            <person name="Kong Y."/>
            <person name="Jiang Z."/>
            <person name="Chourrout D."/>
            <person name="Li R."/>
            <person name="Bao Z."/>
        </authorList>
    </citation>
    <scope>NUCLEOTIDE SEQUENCE [LARGE SCALE GENOMIC DNA]</scope>
    <source>
        <strain evidence="2 3">PY_sf001</strain>
    </source>
</reference>
<accession>A0A210PXG9</accession>
<keyword evidence="1" id="KW-0812">Transmembrane</keyword>
<proteinExistence type="predicted"/>
<keyword evidence="1" id="KW-1133">Transmembrane helix</keyword>
<comment type="caution">
    <text evidence="2">The sequence shown here is derived from an EMBL/GenBank/DDBJ whole genome shotgun (WGS) entry which is preliminary data.</text>
</comment>
<evidence type="ECO:0000313" key="2">
    <source>
        <dbReference type="EMBL" id="OWF41159.1"/>
    </source>
</evidence>
<protein>
    <submittedName>
        <fullName evidence="2">Uncharacterized protein</fullName>
    </submittedName>
</protein>
<dbReference type="AlphaFoldDB" id="A0A210PXG9"/>
<dbReference type="Proteomes" id="UP000242188">
    <property type="component" value="Unassembled WGS sequence"/>
</dbReference>